<dbReference type="Pfam" id="PF00400">
    <property type="entry name" value="WD40"/>
    <property type="match status" value="5"/>
</dbReference>
<name>A0A6P6V9P8_COFAR</name>
<dbReference type="SMART" id="SM00320">
    <property type="entry name" value="WD40"/>
    <property type="match status" value="7"/>
</dbReference>
<evidence type="ECO:0000313" key="10">
    <source>
        <dbReference type="RefSeq" id="XP_027099325.1"/>
    </source>
</evidence>
<feature type="compositionally biased region" description="Basic and acidic residues" evidence="5">
    <location>
        <begin position="1124"/>
        <end position="1133"/>
    </location>
</feature>
<dbReference type="InterPro" id="IPR057452">
    <property type="entry name" value="BRWD/PHIP_N"/>
</dbReference>
<gene>
    <name evidence="10" type="primary">LOC113718634</name>
</gene>
<dbReference type="CDD" id="cd05529">
    <property type="entry name" value="Bromo_WDR9_I_like"/>
    <property type="match status" value="1"/>
</dbReference>
<dbReference type="FunFam" id="2.130.10.10:FF:000403">
    <property type="entry name" value="PH-interacting protein isoform X1"/>
    <property type="match status" value="1"/>
</dbReference>
<dbReference type="Pfam" id="PF25437">
    <property type="entry name" value="BRWD1_N"/>
    <property type="match status" value="1"/>
</dbReference>
<dbReference type="GeneID" id="113718634"/>
<feature type="region of interest" description="Disordered" evidence="5">
    <location>
        <begin position="997"/>
        <end position="1025"/>
    </location>
</feature>
<dbReference type="OrthoDB" id="538223at2759"/>
<keyword evidence="2" id="KW-0677">Repeat</keyword>
<feature type="compositionally biased region" description="Polar residues" evidence="5">
    <location>
        <begin position="1281"/>
        <end position="1291"/>
    </location>
</feature>
<reference evidence="10" key="2">
    <citation type="submission" date="2025-08" db="UniProtKB">
        <authorList>
            <consortium name="RefSeq"/>
        </authorList>
    </citation>
    <scope>IDENTIFICATION</scope>
    <source>
        <tissue evidence="10">Leaves</tissue>
    </source>
</reference>
<feature type="repeat" description="WD" evidence="4">
    <location>
        <begin position="325"/>
        <end position="369"/>
    </location>
</feature>
<evidence type="ECO:0000256" key="2">
    <source>
        <dbReference type="ARBA" id="ARBA00022737"/>
    </source>
</evidence>
<dbReference type="Gene3D" id="1.20.920.10">
    <property type="entry name" value="Bromodomain-like"/>
    <property type="match status" value="1"/>
</dbReference>
<evidence type="ECO:0000256" key="4">
    <source>
        <dbReference type="PROSITE-ProRule" id="PRU00221"/>
    </source>
</evidence>
<dbReference type="Proteomes" id="UP001652660">
    <property type="component" value="Chromosome 1e"/>
</dbReference>
<dbReference type="RefSeq" id="XP_027099325.1">
    <property type="nucleotide sequence ID" value="XM_027243524.2"/>
</dbReference>
<dbReference type="SUPFAM" id="SSF50978">
    <property type="entry name" value="WD40 repeat-like"/>
    <property type="match status" value="1"/>
</dbReference>
<dbReference type="InterPro" id="IPR036427">
    <property type="entry name" value="Bromodomain-like_sf"/>
</dbReference>
<dbReference type="PROSITE" id="PS50082">
    <property type="entry name" value="WD_REPEATS_2"/>
    <property type="match status" value="4"/>
</dbReference>
<dbReference type="CDD" id="cd00200">
    <property type="entry name" value="WD40"/>
    <property type="match status" value="1"/>
</dbReference>
<evidence type="ECO:0000259" key="8">
    <source>
        <dbReference type="Pfam" id="PF25437"/>
    </source>
</evidence>
<evidence type="ECO:0000256" key="3">
    <source>
        <dbReference type="ARBA" id="ARBA00023117"/>
    </source>
</evidence>
<protein>
    <submittedName>
        <fullName evidence="10">Uncharacterized protein isoform X1</fullName>
    </submittedName>
</protein>
<sequence>MDFQKCPSWSDVPSTKMAPLNFVNKVHAVSRLEEQEGSDNHLAAANVDVDIREVYFLIMRFLSTGPCQKTFTQILDELLEHELLPRRYHAWYSRSGAQSGHENDDGVSFPLNYDNLVKRFPHIEDDHLVKLLRQLMLNTSTPLPCIVGRTVPSASDVPTLLGTGSFSLLCSDRNSVSKQVKHVASYLRWPHMLADQVRGLSLREIGGGFSKHHRAPSVRFASYAVAKPSMMVQKMQNIKKLRGHRDAVYCAIFDRSGRYVITGSDDRLVKIWSMETAFCLASCRGHEGDITDLAVSSNNILVASASNDYSIRVWRLPDGFPISVLQGHTGAVTAIAFSPRPSSVYQLLSSSDDGTCRIWDARSSDCSPRVYLPTPLEVVSGKTSSLPLANVPSSSNVSQCHQILCCAYNANGTVFVTGSSDTHARVWSACKSNSDDPEQPSHEIDLLAGHENDVNYVQFSSCAVASRSSASDFSTEENIPKFKNSWFSHDNIVTCSRDGSAIIWTPKSRRSQGKVGRWIRAYHLKVPPPPMPPQPPRGGPRQRFLPTPRGVNMIVWSLDNRFVLAAIMDNRICVWNASDGSLVHSLTGHTASTYVLDVHPFNPRIAMSAGYDGKTIVWDIWEGIPIWTYEIGRFKLVDGKFSQDGTSIVLSDDVGQIYLLNTGQGEAQKDAKYDQFFLGDYRPLVQDTHGNTLDQETQVVLYNRNIQDPLCDSSLIPYPEPYQSAYQRRRLGALNIEWCPSSSKLAVGPDIGLGQEYQVLPLADLDLVVEPVPEFADMMYLEPENDVIHNETDSEYYITDEYTSEDEEEHSSDNSSSDPESSEENIVGRSQKDGLRRSIRKKSLSEVEPMSTSGRHVKKRILHGNDVPLSKSKRTKRSRSGRKYTSKRKSAEVKLTRSQRLAARNAINGFSHISEISTDGEEDESPEGDSSGNNSSFLSTNIKTQQPVDYLLNEKRYLAGDQGSLNESEAAVTCPRTNVGNKKKLVLKLTLHNSKKSLPPEHIRSQSADHTVTASYPSKDSGSSYTGVTKLLEGKELENIEEDLTTIAGCEQTKVHLGEAKVQSTNWMRSAHPVPADLCYGSKLSSNCHSETCSIKHCIKPEDDCSNFRTGLEIVNHKPLSKAYNEKQEREASVSEDADGVKVSDQNLGKGGENISDTYPCRNCDLVDGKNHSGGLNEIQKPKPTILKIKSKKISGHSFPMEQNNLPSMPEDYKTALYEGTCASIYKGDEFPDIATDEMRRKRSLRLKATTRETGVLKQKSIEKPSGGALNHLPSRGMPMSKQTSNHGSTRNKGEGYNNEDRSALHALQQKSNWLLLSEQEEGYRYIPQLGDEVMYLRQGHQEYMKSVNSLEQPPWTRYGGNIRSVEVCLVEELDYSTIAGSGESGCRITLKFIDTSSEVNGHKFKLNLPELIDFPDFVVERTWYEASMNRNWTCRDKCLVWWRDESEEGGSWWDGRIISIKDKSLEFPDSPWERYVIKYKSASEDLHLHCPWEMHDPSSQCEHPCIDPEVRNKMLASVNRLLQSASRNQDQYGILKLDEVSQKDDFINKFPVPLSPDIIKLRLENNYYRTLDSLKHDIRVMLTNGQSYFARSKELSAKMCRLSDWFHKKFLKI</sequence>
<evidence type="ECO:0000313" key="9">
    <source>
        <dbReference type="Proteomes" id="UP001652660"/>
    </source>
</evidence>
<dbReference type="InterPro" id="IPR015943">
    <property type="entry name" value="WD40/YVTN_repeat-like_dom_sf"/>
</dbReference>
<dbReference type="FunFam" id="2.130.10.10:FF:000627">
    <property type="entry name" value="Bromodomain and WD repeat domain-containing protein"/>
    <property type="match status" value="1"/>
</dbReference>
<evidence type="ECO:0000256" key="1">
    <source>
        <dbReference type="ARBA" id="ARBA00022574"/>
    </source>
</evidence>
<dbReference type="InterPro" id="IPR001680">
    <property type="entry name" value="WD40_rpt"/>
</dbReference>
<feature type="domain" description="Bromo" evidence="6">
    <location>
        <begin position="1543"/>
        <end position="1596"/>
    </location>
</feature>
<accession>A0A6P6V9P8</accession>
<dbReference type="InterPro" id="IPR019775">
    <property type="entry name" value="WD40_repeat_CS"/>
</dbReference>
<feature type="repeat" description="WD" evidence="4">
    <location>
        <begin position="586"/>
        <end position="620"/>
    </location>
</feature>
<dbReference type="InterPro" id="IPR052060">
    <property type="entry name" value="Bromo_WD_repeat"/>
</dbReference>
<dbReference type="SUPFAM" id="SSF47370">
    <property type="entry name" value="Bromodomain"/>
    <property type="match status" value="1"/>
</dbReference>
<dbReference type="PANTHER" id="PTHR16266">
    <property type="entry name" value="WD REPEAT DOMAIN 9"/>
    <property type="match status" value="1"/>
</dbReference>
<keyword evidence="3" id="KW-0103">Bromodomain</keyword>
<dbReference type="Pfam" id="PF25313">
    <property type="entry name" value="BRWD_AD"/>
    <property type="match status" value="1"/>
</dbReference>
<feature type="domain" description="BRWD/PHIP N-terminal" evidence="8">
    <location>
        <begin position="40"/>
        <end position="139"/>
    </location>
</feature>
<dbReference type="Gene3D" id="2.130.10.10">
    <property type="entry name" value="YVTN repeat-like/Quinoprotein amine dehydrogenase"/>
    <property type="match status" value="4"/>
</dbReference>
<dbReference type="GO" id="GO:0006357">
    <property type="term" value="P:regulation of transcription by RNA polymerase II"/>
    <property type="evidence" value="ECO:0007669"/>
    <property type="project" value="TreeGrafter"/>
</dbReference>
<feature type="compositionally biased region" description="Basic residues" evidence="5">
    <location>
        <begin position="871"/>
        <end position="888"/>
    </location>
</feature>
<reference evidence="9" key="1">
    <citation type="journal article" date="2025" name="Foods">
        <title>Unveiling the Microbial Signatures of Arabica Coffee Cherries: Insights into Ripeness Specific Diversity, Functional Traits, and Implications for Quality and Safety.</title>
        <authorList>
            <consortium name="RefSeq"/>
            <person name="Tenea G.N."/>
            <person name="Cifuentes V."/>
            <person name="Reyes P."/>
            <person name="Cevallos-Vallejos M."/>
        </authorList>
    </citation>
    <scope>NUCLEOTIDE SEQUENCE [LARGE SCALE GENOMIC DNA]</scope>
</reference>
<feature type="domain" description="BRWD/PHIP ancillary-like" evidence="7">
    <location>
        <begin position="1324"/>
        <end position="1500"/>
    </location>
</feature>
<dbReference type="PANTHER" id="PTHR16266:SF17">
    <property type="entry name" value="BRWD3"/>
    <property type="match status" value="1"/>
</dbReference>
<proteinExistence type="predicted"/>
<dbReference type="FunFam" id="2.130.10.10:FF:000440">
    <property type="entry name" value="Bromodomain and WD repeat-containing protein"/>
    <property type="match status" value="1"/>
</dbReference>
<evidence type="ECO:0000259" key="7">
    <source>
        <dbReference type="Pfam" id="PF25313"/>
    </source>
</evidence>
<feature type="region of interest" description="Disordered" evidence="5">
    <location>
        <begin position="1263"/>
        <end position="1299"/>
    </location>
</feature>
<keyword evidence="9" id="KW-1185">Reference proteome</keyword>
<evidence type="ECO:0000259" key="6">
    <source>
        <dbReference type="Pfam" id="PF00439"/>
    </source>
</evidence>
<feature type="region of interest" description="Disordered" evidence="5">
    <location>
        <begin position="912"/>
        <end position="941"/>
    </location>
</feature>
<feature type="region of interest" description="Disordered" evidence="5">
    <location>
        <begin position="802"/>
        <end position="898"/>
    </location>
</feature>
<feature type="region of interest" description="Disordered" evidence="5">
    <location>
        <begin position="1124"/>
        <end position="1149"/>
    </location>
</feature>
<dbReference type="GO" id="GO:0007010">
    <property type="term" value="P:cytoskeleton organization"/>
    <property type="evidence" value="ECO:0007669"/>
    <property type="project" value="TreeGrafter"/>
</dbReference>
<keyword evidence="1 4" id="KW-0853">WD repeat</keyword>
<dbReference type="GO" id="GO:0005634">
    <property type="term" value="C:nucleus"/>
    <property type="evidence" value="ECO:0007669"/>
    <property type="project" value="TreeGrafter"/>
</dbReference>
<feature type="repeat" description="WD" evidence="4">
    <location>
        <begin position="241"/>
        <end position="282"/>
    </location>
</feature>
<dbReference type="PROSITE" id="PS50294">
    <property type="entry name" value="WD_REPEATS_REGION"/>
    <property type="match status" value="3"/>
</dbReference>
<dbReference type="GO" id="GO:0008360">
    <property type="term" value="P:regulation of cell shape"/>
    <property type="evidence" value="ECO:0007669"/>
    <property type="project" value="TreeGrafter"/>
</dbReference>
<dbReference type="InterPro" id="IPR001487">
    <property type="entry name" value="Bromodomain"/>
</dbReference>
<dbReference type="PROSITE" id="PS00678">
    <property type="entry name" value="WD_REPEATS_1"/>
    <property type="match status" value="2"/>
</dbReference>
<dbReference type="InterPro" id="IPR036322">
    <property type="entry name" value="WD40_repeat_dom_sf"/>
</dbReference>
<organism evidence="9 10">
    <name type="scientific">Coffea arabica</name>
    <name type="common">Arabian coffee</name>
    <dbReference type="NCBI Taxonomy" id="13443"/>
    <lineage>
        <taxon>Eukaryota</taxon>
        <taxon>Viridiplantae</taxon>
        <taxon>Streptophyta</taxon>
        <taxon>Embryophyta</taxon>
        <taxon>Tracheophyta</taxon>
        <taxon>Spermatophyta</taxon>
        <taxon>Magnoliopsida</taxon>
        <taxon>eudicotyledons</taxon>
        <taxon>Gunneridae</taxon>
        <taxon>Pentapetalae</taxon>
        <taxon>asterids</taxon>
        <taxon>lamiids</taxon>
        <taxon>Gentianales</taxon>
        <taxon>Rubiaceae</taxon>
        <taxon>Ixoroideae</taxon>
        <taxon>Gardenieae complex</taxon>
        <taxon>Bertiereae - Coffeeae clade</taxon>
        <taxon>Coffeeae</taxon>
        <taxon>Coffea</taxon>
    </lineage>
</organism>
<evidence type="ECO:0000256" key="5">
    <source>
        <dbReference type="SAM" id="MobiDB-lite"/>
    </source>
</evidence>
<feature type="compositionally biased region" description="Acidic residues" evidence="5">
    <location>
        <begin position="918"/>
        <end position="927"/>
    </location>
</feature>
<feature type="repeat" description="WD" evidence="4">
    <location>
        <begin position="283"/>
        <end position="324"/>
    </location>
</feature>
<dbReference type="Pfam" id="PF00439">
    <property type="entry name" value="Bromodomain"/>
    <property type="match status" value="1"/>
</dbReference>
<feature type="compositionally biased region" description="Polar residues" evidence="5">
    <location>
        <begin position="1005"/>
        <end position="1025"/>
    </location>
</feature>
<dbReference type="InterPro" id="IPR057451">
    <property type="entry name" value="BRWD/PHIP_AD"/>
</dbReference>